<gene>
    <name evidence="3" type="ORF">B0T25DRAFT_321044</name>
</gene>
<dbReference type="EMBL" id="JAUIQD010000007">
    <property type="protein sequence ID" value="KAK3344222.1"/>
    <property type="molecule type" value="Genomic_DNA"/>
</dbReference>
<feature type="region of interest" description="Disordered" evidence="1">
    <location>
        <begin position="261"/>
        <end position="317"/>
    </location>
</feature>
<reference evidence="3" key="2">
    <citation type="submission" date="2023-06" db="EMBL/GenBank/DDBJ databases">
        <authorList>
            <consortium name="Lawrence Berkeley National Laboratory"/>
            <person name="Haridas S."/>
            <person name="Hensen N."/>
            <person name="Bonometti L."/>
            <person name="Westerberg I."/>
            <person name="Brannstrom I.O."/>
            <person name="Guillou S."/>
            <person name="Cros-Aarteil S."/>
            <person name="Calhoun S."/>
            <person name="Kuo A."/>
            <person name="Mondo S."/>
            <person name="Pangilinan J."/>
            <person name="Riley R."/>
            <person name="Labutti K."/>
            <person name="Andreopoulos B."/>
            <person name="Lipzen A."/>
            <person name="Chen C."/>
            <person name="Yanf M."/>
            <person name="Daum C."/>
            <person name="Ng V."/>
            <person name="Clum A."/>
            <person name="Steindorff A."/>
            <person name="Ohm R."/>
            <person name="Martin F."/>
            <person name="Silar P."/>
            <person name="Natvig D."/>
            <person name="Lalanne C."/>
            <person name="Gautier V."/>
            <person name="Ament-Velasquez S.L."/>
            <person name="Kruys A."/>
            <person name="Hutchinson M.I."/>
            <person name="Powell A.J."/>
            <person name="Barry K."/>
            <person name="Miller A.N."/>
            <person name="Grigoriev I.V."/>
            <person name="Debuchy R."/>
            <person name="Gladieux P."/>
            <person name="Thoren M.H."/>
            <person name="Johannesson H."/>
        </authorList>
    </citation>
    <scope>NUCLEOTIDE SEQUENCE</scope>
    <source>
        <strain evidence="3">CBS 955.72</strain>
    </source>
</reference>
<protein>
    <recommendedName>
        <fullName evidence="2">C2H2-type domain-containing protein</fullName>
    </recommendedName>
</protein>
<reference evidence="3" key="1">
    <citation type="journal article" date="2023" name="Mol. Phylogenet. Evol.">
        <title>Genome-scale phylogeny and comparative genomics of the fungal order Sordariales.</title>
        <authorList>
            <person name="Hensen N."/>
            <person name="Bonometti L."/>
            <person name="Westerberg I."/>
            <person name="Brannstrom I.O."/>
            <person name="Guillou S."/>
            <person name="Cros-Aarteil S."/>
            <person name="Calhoun S."/>
            <person name="Haridas S."/>
            <person name="Kuo A."/>
            <person name="Mondo S."/>
            <person name="Pangilinan J."/>
            <person name="Riley R."/>
            <person name="LaButti K."/>
            <person name="Andreopoulos B."/>
            <person name="Lipzen A."/>
            <person name="Chen C."/>
            <person name="Yan M."/>
            <person name="Daum C."/>
            <person name="Ng V."/>
            <person name="Clum A."/>
            <person name="Steindorff A."/>
            <person name="Ohm R.A."/>
            <person name="Martin F."/>
            <person name="Silar P."/>
            <person name="Natvig D.O."/>
            <person name="Lalanne C."/>
            <person name="Gautier V."/>
            <person name="Ament-Velasquez S.L."/>
            <person name="Kruys A."/>
            <person name="Hutchinson M.I."/>
            <person name="Powell A.J."/>
            <person name="Barry K."/>
            <person name="Miller A.N."/>
            <person name="Grigoriev I.V."/>
            <person name="Debuchy R."/>
            <person name="Gladieux P."/>
            <person name="Hiltunen Thoren M."/>
            <person name="Johannesson H."/>
        </authorList>
    </citation>
    <scope>NUCLEOTIDE SEQUENCE</scope>
    <source>
        <strain evidence="3">CBS 955.72</strain>
    </source>
</reference>
<feature type="compositionally biased region" description="Polar residues" evidence="1">
    <location>
        <begin position="213"/>
        <end position="223"/>
    </location>
</feature>
<dbReference type="Proteomes" id="UP001275084">
    <property type="component" value="Unassembled WGS sequence"/>
</dbReference>
<evidence type="ECO:0000256" key="1">
    <source>
        <dbReference type="SAM" id="MobiDB-lite"/>
    </source>
</evidence>
<accession>A0AAJ0MA36</accession>
<name>A0AAJ0MA36_9PEZI</name>
<feature type="compositionally biased region" description="Low complexity" evidence="1">
    <location>
        <begin position="295"/>
        <end position="308"/>
    </location>
</feature>
<evidence type="ECO:0000259" key="2">
    <source>
        <dbReference type="PROSITE" id="PS00028"/>
    </source>
</evidence>
<feature type="region of interest" description="Disordered" evidence="1">
    <location>
        <begin position="1"/>
        <end position="36"/>
    </location>
</feature>
<sequence length="344" mass="37302">MEYPGSSAPAGFPAVPASGTSVLNRPRPQPSSGGRLHTLMLTDKLTNAVVPVMCKSSDQELVYLVQEQGLSQVPQSPNRFLFQAGPQGPFYLVEHLGENDEELFPITLSCYLRLNYQRGFTRCQQINRDKNGKSSLALAKLPRRCGGHLGDAYLEAHPHFRFGYKCDLCPLWFSFELGLQAHRHNNHREILEAKADAANAADHSFIVNDDLPSESNSDGTTTPKDVGEDFAAPIMAFKMALSDDGPYPNLAAIDKAKASRARAAPYTKRAKGGDSRTPKASARGRRKLQAKKTTPPADIAPQADAPPAGTGTVDAPQVGTAVVDNRVVIDLTMDDYDDEEAGIE</sequence>
<feature type="region of interest" description="Disordered" evidence="1">
    <location>
        <begin position="206"/>
        <end position="227"/>
    </location>
</feature>
<keyword evidence="4" id="KW-1185">Reference proteome</keyword>
<proteinExistence type="predicted"/>
<dbReference type="PROSITE" id="PS00028">
    <property type="entry name" value="ZINC_FINGER_C2H2_1"/>
    <property type="match status" value="1"/>
</dbReference>
<dbReference type="InterPro" id="IPR013087">
    <property type="entry name" value="Znf_C2H2_type"/>
</dbReference>
<comment type="caution">
    <text evidence="3">The sequence shown here is derived from an EMBL/GenBank/DDBJ whole genome shotgun (WGS) entry which is preliminary data.</text>
</comment>
<evidence type="ECO:0000313" key="4">
    <source>
        <dbReference type="Proteomes" id="UP001275084"/>
    </source>
</evidence>
<evidence type="ECO:0000313" key="3">
    <source>
        <dbReference type="EMBL" id="KAK3344222.1"/>
    </source>
</evidence>
<organism evidence="3 4">
    <name type="scientific">Lasiosphaeria hispida</name>
    <dbReference type="NCBI Taxonomy" id="260671"/>
    <lineage>
        <taxon>Eukaryota</taxon>
        <taxon>Fungi</taxon>
        <taxon>Dikarya</taxon>
        <taxon>Ascomycota</taxon>
        <taxon>Pezizomycotina</taxon>
        <taxon>Sordariomycetes</taxon>
        <taxon>Sordariomycetidae</taxon>
        <taxon>Sordariales</taxon>
        <taxon>Lasiosphaeriaceae</taxon>
        <taxon>Lasiosphaeria</taxon>
    </lineage>
</organism>
<feature type="domain" description="C2H2-type" evidence="2">
    <location>
        <begin position="166"/>
        <end position="187"/>
    </location>
</feature>
<dbReference type="AlphaFoldDB" id="A0AAJ0MA36"/>